<accession>A0A1E1JVG5</accession>
<proteinExistence type="predicted"/>
<keyword evidence="3" id="KW-1185">Reference proteome</keyword>
<name>A0A1E1JVG5_9HELO</name>
<feature type="signal peptide" evidence="1">
    <location>
        <begin position="1"/>
        <end position="19"/>
    </location>
</feature>
<dbReference type="EMBL" id="FJUW01000003">
    <property type="protein sequence ID" value="CZS89809.1"/>
    <property type="molecule type" value="Genomic_DNA"/>
</dbReference>
<evidence type="ECO:0000313" key="2">
    <source>
        <dbReference type="EMBL" id="CZS89809.1"/>
    </source>
</evidence>
<evidence type="ECO:0000313" key="3">
    <source>
        <dbReference type="Proteomes" id="UP000178129"/>
    </source>
</evidence>
<protein>
    <submittedName>
        <fullName evidence="2">Uncharacterized protein</fullName>
    </submittedName>
</protein>
<keyword evidence="1" id="KW-0732">Signal</keyword>
<sequence>MQFFTTIQLFALLATGVLAMPGTTEARDSVLEQRADCSRIREQKYVVSNYEDSDFLIQFPLAMVAKSLARQTAAAEARRRHATSGLALVELPMSWFADKPALDAFGFRFPFRSARGQKIQAAQLNFVLIFVCQVVGGFRE</sequence>
<evidence type="ECO:0000256" key="1">
    <source>
        <dbReference type="SAM" id="SignalP"/>
    </source>
</evidence>
<dbReference type="AlphaFoldDB" id="A0A1E1JVG5"/>
<feature type="chain" id="PRO_5009445416" evidence="1">
    <location>
        <begin position="20"/>
        <end position="140"/>
    </location>
</feature>
<dbReference type="InParanoid" id="A0A1E1JVG5"/>
<dbReference type="Proteomes" id="UP000178129">
    <property type="component" value="Unassembled WGS sequence"/>
</dbReference>
<organism evidence="2 3">
    <name type="scientific">Rhynchosporium graminicola</name>
    <dbReference type="NCBI Taxonomy" id="2792576"/>
    <lineage>
        <taxon>Eukaryota</taxon>
        <taxon>Fungi</taxon>
        <taxon>Dikarya</taxon>
        <taxon>Ascomycota</taxon>
        <taxon>Pezizomycotina</taxon>
        <taxon>Leotiomycetes</taxon>
        <taxon>Helotiales</taxon>
        <taxon>Ploettnerulaceae</taxon>
        <taxon>Rhynchosporium</taxon>
    </lineage>
</organism>
<comment type="caution">
    <text evidence="2">The sequence shown here is derived from an EMBL/GenBank/DDBJ whole genome shotgun (WGS) entry which is preliminary data.</text>
</comment>
<reference evidence="3" key="1">
    <citation type="submission" date="2016-03" db="EMBL/GenBank/DDBJ databases">
        <authorList>
            <person name="Ploux O."/>
        </authorList>
    </citation>
    <scope>NUCLEOTIDE SEQUENCE [LARGE SCALE GENOMIC DNA]</scope>
    <source>
        <strain evidence="3">UK7</strain>
    </source>
</reference>
<gene>
    <name evidence="2" type="ORF">RCO7_02427</name>
</gene>